<reference evidence="1" key="1">
    <citation type="submission" date="2020-12" db="EMBL/GenBank/DDBJ databases">
        <title>Comparative genomics of Clostridium perfringens reveals patterns of host-associated phylogenetic clades and virulence factors.</title>
        <authorList>
            <person name="Smith A.H."/>
            <person name="Geier R."/>
        </authorList>
    </citation>
    <scope>NUCLEOTIDE SEQUENCE</scope>
    <source>
        <strain evidence="1">CHD30677R</strain>
    </source>
</reference>
<dbReference type="AlphaFoldDB" id="A0AAW4IY67"/>
<dbReference type="EMBL" id="JAENQP010000007">
    <property type="protein sequence ID" value="MBO3359571.1"/>
    <property type="molecule type" value="Genomic_DNA"/>
</dbReference>
<accession>A0AAW4IY67</accession>
<gene>
    <name evidence="1" type="ORF">JJB47_12385</name>
</gene>
<dbReference type="Proteomes" id="UP000668068">
    <property type="component" value="Unassembled WGS sequence"/>
</dbReference>
<name>A0AAW4IY67_CLOPF</name>
<protein>
    <submittedName>
        <fullName evidence="1">Uncharacterized protein</fullName>
    </submittedName>
</protein>
<comment type="caution">
    <text evidence="1">The sequence shown here is derived from an EMBL/GenBank/DDBJ whole genome shotgun (WGS) entry which is preliminary data.</text>
</comment>
<dbReference type="RefSeq" id="WP_208341026.1">
    <property type="nucleotide sequence ID" value="NZ_JAENQO010000007.1"/>
</dbReference>
<sequence length="91" mass="10890">MSEFERNILEFEKILEQQPITKKRDKELLKVKEAVKDLNIKECEIYRTLANNTVVVELPFIGKVYKVCDQLSKRFNNCKTERFSNLIYINF</sequence>
<evidence type="ECO:0000313" key="1">
    <source>
        <dbReference type="EMBL" id="MBO3359571.1"/>
    </source>
</evidence>
<proteinExistence type="predicted"/>
<organism evidence="1 2">
    <name type="scientific">Clostridium perfringens</name>
    <dbReference type="NCBI Taxonomy" id="1502"/>
    <lineage>
        <taxon>Bacteria</taxon>
        <taxon>Bacillati</taxon>
        <taxon>Bacillota</taxon>
        <taxon>Clostridia</taxon>
        <taxon>Eubacteriales</taxon>
        <taxon>Clostridiaceae</taxon>
        <taxon>Clostridium</taxon>
    </lineage>
</organism>
<evidence type="ECO:0000313" key="2">
    <source>
        <dbReference type="Proteomes" id="UP000668068"/>
    </source>
</evidence>